<evidence type="ECO:0000259" key="1">
    <source>
        <dbReference type="Pfam" id="PF00534"/>
    </source>
</evidence>
<feature type="domain" description="Glycosyl transferase family 1" evidence="1">
    <location>
        <begin position="188"/>
        <end position="341"/>
    </location>
</feature>
<sequence length="801" mass="90710">MGRKKRPVKTIALYYWRLHDGGTERVTSRLATIYASLGYRVILLTDVDPTPLDYPYDPSIKRIKIPPHRERFVTRGRTLASILRLEKVDVFVSNLWVETATAWDLFVAKSLNIPVIIGWHNVFDAGIYNGHDISFFEQRIAAYKYADLVVALSRMDQYWFSTQGISSRVVHNPLTFSKMPEKVASLSSHVIIWIARVEQHQKRIEHVIRMMPLVLEKVPDAVLLIVGDGPDRERAEDLAEELGISTHVLFAGYSGKVEQYINEAAVHVMTSEFEGSPMVLGEVWAHGVPTVMYDLAFLEYLKSKKGYLSVKQKDYEALAEQVSQVLLDDKLRHRLGSEARQVAQSFFDIDIGKEWKDVFDAIGTADDMTARLSDEEIVSVAPILVEHLAERMYAVDRRHSPPKDTFRPSRPNIKGNTKFVRKLGKLISSTLEKRPGGVFAKLKTIDFAHIGLGDNLMAWTGLHALLLNKVPVVDKNCILYVPTPLVGLAKFIFSQFNLRVEGVAPHTNIDAISPLFSPLPPHGPSMMEWYKTFVGIDWKMNCFEALDLQKTIPRLHFKNTPKTRLRLNLSEHLLHKNKGWQNAQAGYIGYRLWLPVARKLGFMPLPFLVMIKNALGPMREKVRAYVDSCIPPGTYTAPDMAIFPAGKSFQAFPPKICAKLKTQLAPQEPEFYIQANDPWMVGYRAAGIEPCNLKSIEELFWIIKSAHRVLTTDSFSSHVAQFLRDDFILVLTRDFRENIVHPAATPLIVSNHPTCAPCNYHSRDDSHQCLAGYTHCIAFDNDAFLNNIVKALKSFPATSEH</sequence>
<dbReference type="Pfam" id="PF13439">
    <property type="entry name" value="Glyco_transf_4"/>
    <property type="match status" value="1"/>
</dbReference>
<dbReference type="InterPro" id="IPR001296">
    <property type="entry name" value="Glyco_trans_1"/>
</dbReference>
<dbReference type="Proteomes" id="UP000032675">
    <property type="component" value="Unassembled WGS sequence"/>
</dbReference>
<accession>A0A0D6Q2C7</accession>
<dbReference type="GO" id="GO:0016757">
    <property type="term" value="F:glycosyltransferase activity"/>
    <property type="evidence" value="ECO:0007669"/>
    <property type="project" value="InterPro"/>
</dbReference>
<evidence type="ECO:0008006" key="4">
    <source>
        <dbReference type="Google" id="ProtNLM"/>
    </source>
</evidence>
<evidence type="ECO:0000313" key="3">
    <source>
        <dbReference type="EMBL" id="GAN97453.1"/>
    </source>
</evidence>
<reference evidence="3" key="1">
    <citation type="submission" date="2012-11" db="EMBL/GenBank/DDBJ databases">
        <title>Whole genome sequence of Gluconacetobacter europaeus NBRC3261.</title>
        <authorList>
            <person name="Azuma Y."/>
            <person name="Higashiura N."/>
            <person name="Hirakawa H."/>
            <person name="Matsushita K."/>
        </authorList>
    </citation>
    <scope>NUCLEOTIDE SEQUENCE [LARGE SCALE GENOMIC DNA]</scope>
    <source>
        <strain evidence="3">NBRC 3261</strain>
    </source>
</reference>
<organism evidence="3">
    <name type="scientific">Komagataeibacter europaeus NBRC 3261</name>
    <dbReference type="NCBI Taxonomy" id="1234669"/>
    <lineage>
        <taxon>Bacteria</taxon>
        <taxon>Pseudomonadati</taxon>
        <taxon>Pseudomonadota</taxon>
        <taxon>Alphaproteobacteria</taxon>
        <taxon>Acetobacterales</taxon>
        <taxon>Acetobacteraceae</taxon>
        <taxon>Komagataeibacter</taxon>
    </lineage>
</organism>
<dbReference type="EMBL" id="BANI01000161">
    <property type="protein sequence ID" value="GAN97453.1"/>
    <property type="molecule type" value="Genomic_DNA"/>
</dbReference>
<comment type="caution">
    <text evidence="3">The sequence shown here is derived from an EMBL/GenBank/DDBJ whole genome shotgun (WGS) entry which is preliminary data.</text>
</comment>
<dbReference type="InterPro" id="IPR028098">
    <property type="entry name" value="Glyco_trans_4-like_N"/>
</dbReference>
<dbReference type="PANTHER" id="PTHR12526:SF630">
    <property type="entry name" value="GLYCOSYLTRANSFERASE"/>
    <property type="match status" value="1"/>
</dbReference>
<protein>
    <recommendedName>
        <fullName evidence="4">Glycosyltransferase</fullName>
    </recommendedName>
</protein>
<feature type="domain" description="Glycosyltransferase subfamily 4-like N-terminal" evidence="2">
    <location>
        <begin position="21"/>
        <end position="173"/>
    </location>
</feature>
<dbReference type="Pfam" id="PF00534">
    <property type="entry name" value="Glycos_transf_1"/>
    <property type="match status" value="1"/>
</dbReference>
<proteinExistence type="predicted"/>
<dbReference type="PANTHER" id="PTHR12526">
    <property type="entry name" value="GLYCOSYLTRANSFERASE"/>
    <property type="match status" value="1"/>
</dbReference>
<dbReference type="Gene3D" id="3.40.50.2000">
    <property type="entry name" value="Glycogen Phosphorylase B"/>
    <property type="match status" value="2"/>
</dbReference>
<dbReference type="AlphaFoldDB" id="A0A0D6Q2C7"/>
<gene>
    <name evidence="3" type="ORF">Geu3261_0185_005</name>
</gene>
<dbReference type="SUPFAM" id="SSF53756">
    <property type="entry name" value="UDP-Glycosyltransferase/glycogen phosphorylase"/>
    <property type="match status" value="1"/>
</dbReference>
<evidence type="ECO:0000259" key="2">
    <source>
        <dbReference type="Pfam" id="PF13439"/>
    </source>
</evidence>
<name>A0A0D6Q2C7_KOMEU</name>